<organism evidence="5 6">
    <name type="scientific">Basidiobolus ranarum</name>
    <dbReference type="NCBI Taxonomy" id="34480"/>
    <lineage>
        <taxon>Eukaryota</taxon>
        <taxon>Fungi</taxon>
        <taxon>Fungi incertae sedis</taxon>
        <taxon>Zoopagomycota</taxon>
        <taxon>Entomophthoromycotina</taxon>
        <taxon>Basidiobolomycetes</taxon>
        <taxon>Basidiobolales</taxon>
        <taxon>Basidiobolaceae</taxon>
        <taxon>Basidiobolus</taxon>
    </lineage>
</organism>
<keyword evidence="6" id="KW-1185">Reference proteome</keyword>
<proteinExistence type="inferred from homology"/>
<evidence type="ECO:0000259" key="3">
    <source>
        <dbReference type="Pfam" id="PF12624"/>
    </source>
</evidence>
<evidence type="ECO:0000313" key="5">
    <source>
        <dbReference type="EMBL" id="KAK9766368.1"/>
    </source>
</evidence>
<dbReference type="Pfam" id="PF12624">
    <property type="entry name" value="VPS13_N"/>
    <property type="match status" value="1"/>
</dbReference>
<protein>
    <submittedName>
        <fullName evidence="5">Vacuolar protein sorting-associated protein 13</fullName>
    </submittedName>
</protein>
<sequence length="1435" mass="163274">MFETIVANILNKFLGSYVTNLETTQLGIGIWQGDVVLRGLRLRKEALDKLNLPVNVLEGYLGELTLKIPWKNLKNQPVRVSINNVYLLAVPRGEDSYDPEEEENREQALKQHRLDSYEALNAQSKQADSAEDFKSMSFTMQLVTKIVDNLQVSINNIHIRYEDKTSNPKHPFAFGMTLSGLSAISTNENWQEVFIDQSFEKVHKLLKLESLAIYWNTKIETFAGKSYSELIDAFTKMIASDKNQQLKHQFILKPVSGVGRLMLNKTFSEDVPKNIALLLFEEFGFTLDNEQYRDILLVADLFEYSARQKMYRSYDPPRHVLPKENPRAWFQYAIRCVLSEIKARNRRWTWEYFAERRGQRNNYVKLYIDSKLNRLDLEGEEELHDLEWSLSFEDIRMYRFLAKSKMKKEKALLAKQQQKEQPSGWFGGWFGGWSSEKPTEEETEILTDEQKQELLATIDFDESQPESAFEISEECVILSLTTQIKTGSLALKESPHSKNHSIASLVFDTVTMEFLNRPDSFKCAISLHGLNLYDGTTKGTLYPLLMRVEDSEDDSINEVLIEHECLNTNAPTLGLQNPSRNPFFRLVFEHNPLDNRADDARSSKMRYLEVIYNQCAIETIMRFFKPPVSQMESMTALMEAAGNTLDGLTQQTRAGIKYALEEHKTLDVSIDINAPIFIFPESPTDPKAHIVVFDSGHITVQSKLVSKEQKIELEEALGPSFSLENNPKLENLLYDRFLVEMSSVQVLVGQSVDACLEMIQNVNLEDKDNYWVLDRINMSFLVDVSIIPKAPNITGLRISGRLPLLKINISNTKYKTIMHILEIIAGPQQDNVPQAAATSLRQAGTHRHSIIGIPFSDMDPVDLMSESSSEQYSVYGEDNESQIFRDDDGDDEFFDAEEIQEGENAVVNNPSRKLIEFTFEIDKLSASLRRADSQHPYSETSLADMHLHNFALIFTQKPYDMNATVTIRSLYVDDCMSSDPNFKHIVTSDIDGVDGQQELVQFIYKKASPESPEYISKFESIDQSLELSFSSVNVIITSRSILTLHDFLLTTFVSEARANSNLQLTEAAMETDTLSVHQSPPSTTKIVAKMNSISFILNDDGVRLSTISLLRGDVALLLKQSGLRVGAKLGNISVTDDVKQEGSLHTFRPLFTIHSDELAVFRYETFPVDEVGYPGYDSSVFLRVGSVRMTFLEKPIQDLLKFTSKFTEMHVLFETARQAAAESAAQLHQSVSRMHFDIVIRTPILVFPKKMNSKDTLNVNLGEISMTNTFTNHPDSIEKSLDNIRFRIKDIRLTSSIYFLHASHQILQIIDDVDIELNAIYGEHLKNSKRPDTEITGSISDIKMSLTQAQYMLLLEIANSVSRTFSGSKEVKEENVDLTTKAPKIEPTTTYTKATLPFRRGAVAIDFWTLIDLRLVMKIVHLEIFAEEKSKSHQP</sequence>
<keyword evidence="2" id="KW-0813">Transport</keyword>
<feature type="domain" description="VPS13-like middle region" evidence="4">
    <location>
        <begin position="1099"/>
        <end position="1370"/>
    </location>
</feature>
<name>A0ABR2WY13_9FUNG</name>
<feature type="domain" description="Chorein N-terminal" evidence="3">
    <location>
        <begin position="1"/>
        <end position="831"/>
    </location>
</feature>
<comment type="similarity">
    <text evidence="1">Belongs to the VPS13 family.</text>
</comment>
<accession>A0ABR2WY13</accession>
<dbReference type="PANTHER" id="PTHR16166:SF93">
    <property type="entry name" value="INTERMEMBRANE LIPID TRANSFER PROTEIN VPS13"/>
    <property type="match status" value="1"/>
</dbReference>
<evidence type="ECO:0000256" key="2">
    <source>
        <dbReference type="ARBA" id="ARBA00022448"/>
    </source>
</evidence>
<dbReference type="InterPro" id="IPR026854">
    <property type="entry name" value="VPS13_N"/>
</dbReference>
<reference evidence="5 6" key="1">
    <citation type="submission" date="2023-04" db="EMBL/GenBank/DDBJ databases">
        <title>Genome of Basidiobolus ranarum AG-B5.</title>
        <authorList>
            <person name="Stajich J.E."/>
            <person name="Carter-House D."/>
            <person name="Gryganskyi A."/>
        </authorList>
    </citation>
    <scope>NUCLEOTIDE SEQUENCE [LARGE SCALE GENOMIC DNA]</scope>
    <source>
        <strain evidence="5 6">AG-B5</strain>
    </source>
</reference>
<evidence type="ECO:0000313" key="6">
    <source>
        <dbReference type="Proteomes" id="UP001479436"/>
    </source>
</evidence>
<gene>
    <name evidence="5" type="primary">VPS13_2</name>
    <name evidence="5" type="ORF">K7432_004589</name>
</gene>
<comment type="caution">
    <text evidence="5">The sequence shown here is derived from an EMBL/GenBank/DDBJ whole genome shotgun (WGS) entry which is preliminary data.</text>
</comment>
<dbReference type="Pfam" id="PF25033">
    <property type="entry name" value="VPS13_M"/>
    <property type="match status" value="1"/>
</dbReference>
<dbReference type="InterPro" id="IPR056747">
    <property type="entry name" value="VPS13-like_M"/>
</dbReference>
<dbReference type="InterPro" id="IPR026847">
    <property type="entry name" value="VPS13"/>
</dbReference>
<dbReference type="PANTHER" id="PTHR16166">
    <property type="entry name" value="VACUOLAR PROTEIN SORTING-ASSOCIATED PROTEIN VPS13"/>
    <property type="match status" value="1"/>
</dbReference>
<dbReference type="EMBL" id="JASJQH010000161">
    <property type="protein sequence ID" value="KAK9766368.1"/>
    <property type="molecule type" value="Genomic_DNA"/>
</dbReference>
<evidence type="ECO:0000259" key="4">
    <source>
        <dbReference type="Pfam" id="PF25033"/>
    </source>
</evidence>
<evidence type="ECO:0000256" key="1">
    <source>
        <dbReference type="ARBA" id="ARBA00006545"/>
    </source>
</evidence>
<dbReference type="Proteomes" id="UP001479436">
    <property type="component" value="Unassembled WGS sequence"/>
</dbReference>
<feature type="non-terminal residue" evidence="5">
    <location>
        <position position="1435"/>
    </location>
</feature>